<accession>A0ABU0GSP1</accession>
<name>A0ABU0GSP1_9BACL</name>
<evidence type="ECO:0000256" key="1">
    <source>
        <dbReference type="SAM" id="MobiDB-lite"/>
    </source>
</evidence>
<reference evidence="3 4" key="1">
    <citation type="submission" date="2023-07" db="EMBL/GenBank/DDBJ databases">
        <title>Genomic Encyclopedia of Type Strains, Phase IV (KMG-IV): sequencing the most valuable type-strain genomes for metagenomic binning, comparative biology and taxonomic classification.</title>
        <authorList>
            <person name="Goeker M."/>
        </authorList>
    </citation>
    <scope>NUCLEOTIDE SEQUENCE [LARGE SCALE GENOMIC DNA]</scope>
    <source>
        <strain evidence="3 4">DSM 16419</strain>
    </source>
</reference>
<protein>
    <recommendedName>
        <fullName evidence="5">Epsx protein</fullName>
    </recommendedName>
</protein>
<dbReference type="RefSeq" id="WP_308786557.1">
    <property type="nucleotide sequence ID" value="NZ_JAUSWB010000002.1"/>
</dbReference>
<keyword evidence="2" id="KW-0472">Membrane</keyword>
<comment type="caution">
    <text evidence="3">The sequence shown here is derived from an EMBL/GenBank/DDBJ whole genome shotgun (WGS) entry which is preliminary data.</text>
</comment>
<dbReference type="EMBL" id="JAUSWB010000002">
    <property type="protein sequence ID" value="MDQ0428381.1"/>
    <property type="molecule type" value="Genomic_DNA"/>
</dbReference>
<dbReference type="Gene3D" id="3.40.50.1110">
    <property type="entry name" value="SGNH hydrolase"/>
    <property type="match status" value="1"/>
</dbReference>
<sequence length="260" mass="29024">MKLYKIGAIIAVIICIIALIFSYLIWQDRLENVLEQPKEADAQTSAEPQEEPETSESVDSVNIEDLTVNMDDEVQQLFADRSDGESLKMLIAGSAALESGEPGYAEQLQISLEEAYGNFIEIDVVTVVRTSEFLVNVDLSAGYDLVLLEPMTLMNNDRIAIEQEREHIGAFESDMTAKVADSVLVLHPPQPIYGAGYYLAQVTALEEFASINGYPYIDHWSAWPDTDDEQLQDYLTEDGLPNDRGAETWAQELEAYFIAD</sequence>
<proteinExistence type="predicted"/>
<feature type="transmembrane region" description="Helical" evidence="2">
    <location>
        <begin position="6"/>
        <end position="26"/>
    </location>
</feature>
<keyword evidence="2" id="KW-1133">Transmembrane helix</keyword>
<dbReference type="SUPFAM" id="SSF52266">
    <property type="entry name" value="SGNH hydrolase"/>
    <property type="match status" value="1"/>
</dbReference>
<dbReference type="Proteomes" id="UP001241988">
    <property type="component" value="Unassembled WGS sequence"/>
</dbReference>
<keyword evidence="4" id="KW-1185">Reference proteome</keyword>
<evidence type="ECO:0000256" key="2">
    <source>
        <dbReference type="SAM" id="Phobius"/>
    </source>
</evidence>
<evidence type="ECO:0000313" key="4">
    <source>
        <dbReference type="Proteomes" id="UP001241988"/>
    </source>
</evidence>
<evidence type="ECO:0008006" key="5">
    <source>
        <dbReference type="Google" id="ProtNLM"/>
    </source>
</evidence>
<gene>
    <name evidence="3" type="ORF">QOZ98_001207</name>
</gene>
<organism evidence="3 4">
    <name type="scientific">Planomicrobium stackebrandtii</name>
    <dbReference type="NCBI Taxonomy" id="253160"/>
    <lineage>
        <taxon>Bacteria</taxon>
        <taxon>Bacillati</taxon>
        <taxon>Bacillota</taxon>
        <taxon>Bacilli</taxon>
        <taxon>Bacillales</taxon>
        <taxon>Caryophanaceae</taxon>
        <taxon>Planomicrobium</taxon>
    </lineage>
</organism>
<keyword evidence="2" id="KW-0812">Transmembrane</keyword>
<feature type="region of interest" description="Disordered" evidence="1">
    <location>
        <begin position="38"/>
        <end position="61"/>
    </location>
</feature>
<dbReference type="InterPro" id="IPR036514">
    <property type="entry name" value="SGNH_hydro_sf"/>
</dbReference>
<evidence type="ECO:0000313" key="3">
    <source>
        <dbReference type="EMBL" id="MDQ0428381.1"/>
    </source>
</evidence>